<dbReference type="InterPro" id="IPR035897">
    <property type="entry name" value="Toll_tir_struct_dom_sf"/>
</dbReference>
<evidence type="ECO:0000259" key="4">
    <source>
        <dbReference type="PROSITE" id="PS50837"/>
    </source>
</evidence>
<dbReference type="GO" id="GO:0016491">
    <property type="term" value="F:oxidoreductase activity"/>
    <property type="evidence" value="ECO:0007669"/>
    <property type="project" value="TreeGrafter"/>
</dbReference>
<evidence type="ECO:0000256" key="2">
    <source>
        <dbReference type="ARBA" id="ARBA00045876"/>
    </source>
</evidence>
<dbReference type="GO" id="GO:0030117">
    <property type="term" value="C:membrane coat"/>
    <property type="evidence" value="ECO:0007669"/>
    <property type="project" value="InterPro"/>
</dbReference>
<dbReference type="InterPro" id="IPR007111">
    <property type="entry name" value="NACHT_NTPase"/>
</dbReference>
<dbReference type="Pfam" id="PF01602">
    <property type="entry name" value="Adaptin_N"/>
    <property type="match status" value="2"/>
</dbReference>
<dbReference type="Pfam" id="PF02985">
    <property type="entry name" value="HEAT"/>
    <property type="match status" value="1"/>
</dbReference>
<dbReference type="SUPFAM" id="SSF52200">
    <property type="entry name" value="Toll/Interleukin receptor TIR domain"/>
    <property type="match status" value="1"/>
</dbReference>
<dbReference type="Pfam" id="PF13646">
    <property type="entry name" value="HEAT_2"/>
    <property type="match status" value="1"/>
</dbReference>
<comment type="function">
    <text evidence="2">Catalyzes the hydroxylation of the N(6)-(4-aminobutyl)-L-lysine intermediate produced by deoxyhypusine synthase/DHPS on a critical lysine of the eukaryotic translation initiation factor 5A/eIF-5A. This is the second step of the post-translational modification of that lysine into an unusual amino acid residue named hypusine. Hypusination is unique to mature eIF-5A factor and is essential for its function.</text>
</comment>
<organism evidence="6 8">
    <name type="scientific">Adineta ricciae</name>
    <name type="common">Rotifer</name>
    <dbReference type="NCBI Taxonomy" id="249248"/>
    <lineage>
        <taxon>Eukaryota</taxon>
        <taxon>Metazoa</taxon>
        <taxon>Spiralia</taxon>
        <taxon>Gnathifera</taxon>
        <taxon>Rotifera</taxon>
        <taxon>Eurotatoria</taxon>
        <taxon>Bdelloidea</taxon>
        <taxon>Adinetida</taxon>
        <taxon>Adinetidae</taxon>
        <taxon>Adineta</taxon>
    </lineage>
</organism>
<reference evidence="6" key="1">
    <citation type="submission" date="2021-02" db="EMBL/GenBank/DDBJ databases">
        <authorList>
            <person name="Nowell W R."/>
        </authorList>
    </citation>
    <scope>NUCLEOTIDE SEQUENCE</scope>
</reference>
<dbReference type="InterPro" id="IPR016024">
    <property type="entry name" value="ARM-type_fold"/>
</dbReference>
<protein>
    <recommendedName>
        <fullName evidence="4">NACHT domain-containing protein</fullName>
    </recommendedName>
</protein>
<feature type="domain" description="NACHT" evidence="4">
    <location>
        <begin position="200"/>
        <end position="313"/>
    </location>
</feature>
<gene>
    <name evidence="6" type="ORF">EDS130_LOCUS34095</name>
    <name evidence="5" type="ORF">XAT740_LOCUS20397</name>
</gene>
<dbReference type="InterPro" id="IPR027417">
    <property type="entry name" value="P-loop_NTPase"/>
</dbReference>
<comment type="caution">
    <text evidence="6">The sequence shown here is derived from an EMBL/GenBank/DDBJ whole genome shotgun (WGS) entry which is preliminary data.</text>
</comment>
<evidence type="ECO:0000313" key="5">
    <source>
        <dbReference type="EMBL" id="CAF1140557.1"/>
    </source>
</evidence>
<dbReference type="SMART" id="SM00567">
    <property type="entry name" value="EZ_HEAT"/>
    <property type="match status" value="7"/>
</dbReference>
<evidence type="ECO:0000256" key="1">
    <source>
        <dbReference type="ARBA" id="ARBA00022737"/>
    </source>
</evidence>
<evidence type="ECO:0000313" key="6">
    <source>
        <dbReference type="EMBL" id="CAF1365917.1"/>
    </source>
</evidence>
<dbReference type="EMBL" id="CAJNOJ010000280">
    <property type="protein sequence ID" value="CAF1365917.1"/>
    <property type="molecule type" value="Genomic_DNA"/>
</dbReference>
<dbReference type="SMART" id="SM01349">
    <property type="entry name" value="TOG"/>
    <property type="match status" value="1"/>
</dbReference>
<dbReference type="Proteomes" id="UP000663852">
    <property type="component" value="Unassembled WGS sequence"/>
</dbReference>
<keyword evidence="1" id="KW-0677">Repeat</keyword>
<dbReference type="PANTHER" id="PTHR12697:SF5">
    <property type="entry name" value="DEOXYHYPUSINE HYDROXYLASE"/>
    <property type="match status" value="1"/>
</dbReference>
<dbReference type="Pfam" id="PF05729">
    <property type="entry name" value="NACHT"/>
    <property type="match status" value="1"/>
</dbReference>
<dbReference type="GO" id="GO:0007165">
    <property type="term" value="P:signal transduction"/>
    <property type="evidence" value="ECO:0007669"/>
    <property type="project" value="InterPro"/>
</dbReference>
<dbReference type="EMBL" id="CAJNOR010001424">
    <property type="protein sequence ID" value="CAF1140557.1"/>
    <property type="molecule type" value="Genomic_DNA"/>
</dbReference>
<accession>A0A815IAW8</accession>
<evidence type="ECO:0000256" key="3">
    <source>
        <dbReference type="PROSITE-ProRule" id="PRU00103"/>
    </source>
</evidence>
<feature type="repeat" description="HEAT" evidence="3">
    <location>
        <begin position="912"/>
        <end position="950"/>
    </location>
</feature>
<dbReference type="InterPro" id="IPR000357">
    <property type="entry name" value="HEAT"/>
</dbReference>
<dbReference type="InterPro" id="IPR002553">
    <property type="entry name" value="Clathrin/coatomer_adapt-like_N"/>
</dbReference>
<dbReference type="Pfam" id="PF13676">
    <property type="entry name" value="TIR_2"/>
    <property type="match status" value="1"/>
</dbReference>
<dbReference type="Gene3D" id="3.40.50.10140">
    <property type="entry name" value="Toll/interleukin-1 receptor homology (TIR) domain"/>
    <property type="match status" value="1"/>
</dbReference>
<evidence type="ECO:0000313" key="8">
    <source>
        <dbReference type="Proteomes" id="UP000663852"/>
    </source>
</evidence>
<dbReference type="PROSITE" id="PS50837">
    <property type="entry name" value="NACHT"/>
    <property type="match status" value="1"/>
</dbReference>
<dbReference type="PROSITE" id="PS50077">
    <property type="entry name" value="HEAT_REPEAT"/>
    <property type="match status" value="2"/>
</dbReference>
<dbReference type="PANTHER" id="PTHR12697">
    <property type="entry name" value="PBS LYASE HEAT-LIKE PROTEIN"/>
    <property type="match status" value="1"/>
</dbReference>
<proteinExistence type="predicted"/>
<dbReference type="InterPro" id="IPR000157">
    <property type="entry name" value="TIR_dom"/>
</dbReference>
<keyword evidence="7" id="KW-1185">Reference proteome</keyword>
<dbReference type="GO" id="GO:0006886">
    <property type="term" value="P:intracellular protein transport"/>
    <property type="evidence" value="ECO:0007669"/>
    <property type="project" value="InterPro"/>
</dbReference>
<dbReference type="InterPro" id="IPR034085">
    <property type="entry name" value="TOG"/>
</dbReference>
<dbReference type="Proteomes" id="UP000663828">
    <property type="component" value="Unassembled WGS sequence"/>
</dbReference>
<dbReference type="InterPro" id="IPR004155">
    <property type="entry name" value="PBS_lyase_HEAT"/>
</dbReference>
<dbReference type="OrthoDB" id="120976at2759"/>
<feature type="repeat" description="HEAT" evidence="3">
    <location>
        <begin position="599"/>
        <end position="637"/>
    </location>
</feature>
<dbReference type="InterPro" id="IPR021133">
    <property type="entry name" value="HEAT_type_2"/>
</dbReference>
<dbReference type="Gene3D" id="3.40.50.300">
    <property type="entry name" value="P-loop containing nucleotide triphosphate hydrolases"/>
    <property type="match status" value="1"/>
</dbReference>
<sequence length="1484" mass="173060">MNVNEEEHVMLSYSWKSQKIVKQIYNLLRKENIPVWFDIQGGMKVDIYKSMAKGVENAFVVYCFMSPEYQESDNCKLELKYAQTRRKRIIPCIVTDTQGWKPSDWLGLITAGLLYVNFKDYSEKQIELKTKELIGHIQENSFSKESFCEPTYLIELIKYKYTQRENTHVQSIFDGNRFYPIKVNSFHFKNHQIEDLEGKHRILITGPNGIGKTSLCQYLAYQWSINSFACQYKHLIFIRLRHLTMYQYPPNETYSIFNLINKEIFGNNLSQDDEKLFESSFDIRQTLWILDGYDEILLNIPPHLGSLLKQLMNMLFQIVTSQSMTKIFSNHFQMEIIGFNQQNIEEYCEEKVLFEFVKKNQRIWGFAHVPMHMEMIWNLSLRENLQDLTITKLYSKIIELLCEKNEKVEEFFATLAFNAMKNNTIILRSSLIKPILAEMRLSQEEYFSIKNLRIWKKSANDQQIDGDYYFISTAFQEYFTAKYLIKENQLWKIILEKPLDLVGITHIQLIIFCLEQSNLLERVELFHPIIKWIEFILSPRYFHIYKHFLDSLQFNHSLSHLNSLNDLFIKLLRSRDSNEKLNVCYLISKLSFETPSQLLIQMLIKTFDDKDSDVRESACKAMVSMAEKSSNDNIMKNLVIALSNGSNYIRQYACRTIENICEENVITDEVGRKLVDLLRDEDEFVRKNACQALGKLREKNEVVDYLISALRDEDENVCTNVCKILQQIGETNVSNELINKLLGSLKHKIASIRQYSCVILGDLGEKVMKREVITELLSATNDESYFVRGAACQALGKIGSQVLLDEIFSKLLFSLEDNKDYVRMHACEALGSLGAKITTNEVIGRLIFSFNDQNETVRDHACLAMANIGRYFEINQITRKLLNAIHHENPYVRQYACLTLGKMSEYSARGEIIEKLISALSDTDEYVRMSICQSLGQIGKDFRTNEITEKLIATLQDESENVQRYACISLRKLGETIETNRIIRDLIMKTKNEDESIRMKAYISLDEISKREISNEFWDKLVNTLEHENEYIYQYVCLARGKTENNQVISRLRDAMAERNENIQRYACKALAKLGESAANEEIIGQLRVLLNDSNEFIRGNACETLRSFREKAIQTEVIGELMKRLIDDDEHVRFSAFQIIECFTQIEETNLVIKYLISGIEHEDEFIRLYSCLLLRNMKEKQVTHEIIDKIGKLLEDHEVNIQISACETLGIIGKLVETERICQKLVHFIENNRNSRLRASLCQTIGNLGEKLRTNPVFTEFLRVALTDNNDSVRLNAYQALASLSAITDEILLIALEDESKAIRKYACEYLSQSRAKNFVIKRLFQCLKDEDQFDLVTIRSLIEKFSSETSQFDTELVEYLYQYVDRFGFCDLNIVELFEKFVSTNEYAWLSVAVLATIFKGYAVCLEEHQLIMYDEKELVKVDCFNEDFSRKIIETFRRERERLEFPSIEIPTHFLQAEHQKILSTEQINQEGCSVLCNLL</sequence>
<dbReference type="InterPro" id="IPR011989">
    <property type="entry name" value="ARM-like"/>
</dbReference>
<dbReference type="SUPFAM" id="SSF52540">
    <property type="entry name" value="P-loop containing nucleoside triphosphate hydrolases"/>
    <property type="match status" value="1"/>
</dbReference>
<dbReference type="GO" id="GO:0016192">
    <property type="term" value="P:vesicle-mediated transport"/>
    <property type="evidence" value="ECO:0007669"/>
    <property type="project" value="InterPro"/>
</dbReference>
<dbReference type="SUPFAM" id="SSF48371">
    <property type="entry name" value="ARM repeat"/>
    <property type="match status" value="2"/>
</dbReference>
<dbReference type="Gene3D" id="1.25.10.10">
    <property type="entry name" value="Leucine-rich Repeat Variant"/>
    <property type="match status" value="5"/>
</dbReference>
<evidence type="ECO:0000313" key="7">
    <source>
        <dbReference type="Proteomes" id="UP000663828"/>
    </source>
</evidence>
<name>A0A815IAW8_ADIRI</name>